<keyword evidence="10" id="KW-0670">Pyruvate</keyword>
<protein>
    <recommendedName>
        <fullName evidence="8">Pyruvate formate-lyase-activating enzyme</fullName>
        <ecNumber evidence="8">1.97.1.4</ecNumber>
    </recommendedName>
</protein>
<comment type="caution">
    <text evidence="10">The sequence shown here is derived from an EMBL/GenBank/DDBJ whole genome shotgun (WGS) entry which is preliminary data.</text>
</comment>
<dbReference type="GO" id="GO:0005737">
    <property type="term" value="C:cytoplasm"/>
    <property type="evidence" value="ECO:0007669"/>
    <property type="project" value="UniProtKB-SubCell"/>
</dbReference>
<keyword evidence="11" id="KW-1185">Reference proteome</keyword>
<dbReference type="InterPro" id="IPR007197">
    <property type="entry name" value="rSAM"/>
</dbReference>
<proteinExistence type="inferred from homology"/>
<evidence type="ECO:0000256" key="4">
    <source>
        <dbReference type="ARBA" id="ARBA00022723"/>
    </source>
</evidence>
<keyword evidence="8" id="KW-0963">Cytoplasm</keyword>
<dbReference type="PANTHER" id="PTHR30352">
    <property type="entry name" value="PYRUVATE FORMATE-LYASE-ACTIVATING ENZYME"/>
    <property type="match status" value="1"/>
</dbReference>
<evidence type="ECO:0000256" key="5">
    <source>
        <dbReference type="ARBA" id="ARBA00023002"/>
    </source>
</evidence>
<dbReference type="Proteomes" id="UP000294678">
    <property type="component" value="Unassembled WGS sequence"/>
</dbReference>
<comment type="function">
    <text evidence="8">Activation of pyruvate formate-lyase under anaerobic conditions by generation of an organic free radical, using S-adenosylmethionine and reduced flavodoxin as cosubstrates to produce 5'-deoxy-adenosine.</text>
</comment>
<evidence type="ECO:0000256" key="8">
    <source>
        <dbReference type="RuleBase" id="RU362053"/>
    </source>
</evidence>
<dbReference type="NCBIfam" id="TIGR02493">
    <property type="entry name" value="PFLA"/>
    <property type="match status" value="1"/>
</dbReference>
<dbReference type="EMBL" id="SOBG01000005">
    <property type="protein sequence ID" value="TDT69815.1"/>
    <property type="molecule type" value="Genomic_DNA"/>
</dbReference>
<evidence type="ECO:0000256" key="3">
    <source>
        <dbReference type="ARBA" id="ARBA00022691"/>
    </source>
</evidence>
<evidence type="ECO:0000256" key="1">
    <source>
        <dbReference type="ARBA" id="ARBA00009777"/>
    </source>
</evidence>
<comment type="cofactor">
    <cofactor evidence="8">
        <name>[4Fe-4S] cluster</name>
        <dbReference type="ChEBI" id="CHEBI:49883"/>
    </cofactor>
    <text evidence="8">Binds 1 [4Fe-4S] cluster. The cluster is coordinated with 3 cysteines and an exchangeable S-adenosyl-L-methionine.</text>
</comment>
<dbReference type="PROSITE" id="PS01087">
    <property type="entry name" value="RADICAL_ACTIVATING"/>
    <property type="match status" value="1"/>
</dbReference>
<dbReference type="GO" id="GO:0051539">
    <property type="term" value="F:4 iron, 4 sulfur cluster binding"/>
    <property type="evidence" value="ECO:0007669"/>
    <property type="project" value="UniProtKB-UniRule"/>
</dbReference>
<dbReference type="SFLD" id="SFLDG01066">
    <property type="entry name" value="organic_radical-activating_enz"/>
    <property type="match status" value="1"/>
</dbReference>
<name>A0AA46DY96_9FUSO</name>
<comment type="similarity">
    <text evidence="1 8">Belongs to the organic radical-activating enzymes family.</text>
</comment>
<reference evidence="10 11" key="1">
    <citation type="submission" date="2019-03" db="EMBL/GenBank/DDBJ databases">
        <title>Genomic Encyclopedia of Type Strains, Phase IV (KMG-IV): sequencing the most valuable type-strain genomes for metagenomic binning, comparative biology and taxonomic classification.</title>
        <authorList>
            <person name="Goeker M."/>
        </authorList>
    </citation>
    <scope>NUCLEOTIDE SEQUENCE [LARGE SCALE GENOMIC DNA]</scope>
    <source>
        <strain evidence="10 11">DSM 100055</strain>
    </source>
</reference>
<dbReference type="SUPFAM" id="SSF102114">
    <property type="entry name" value="Radical SAM enzymes"/>
    <property type="match status" value="1"/>
</dbReference>
<comment type="catalytic activity">
    <reaction evidence="8">
        <text>glycyl-[formate C-acetyltransferase] + reduced [flavodoxin] + S-adenosyl-L-methionine = glycin-2-yl radical-[formate C-acetyltransferase] + semiquinone [flavodoxin] + 5'-deoxyadenosine + L-methionine + H(+)</text>
        <dbReference type="Rhea" id="RHEA:19225"/>
        <dbReference type="Rhea" id="RHEA-COMP:10622"/>
        <dbReference type="Rhea" id="RHEA-COMP:12190"/>
        <dbReference type="Rhea" id="RHEA-COMP:12191"/>
        <dbReference type="Rhea" id="RHEA-COMP:14480"/>
        <dbReference type="ChEBI" id="CHEBI:15378"/>
        <dbReference type="ChEBI" id="CHEBI:17319"/>
        <dbReference type="ChEBI" id="CHEBI:29947"/>
        <dbReference type="ChEBI" id="CHEBI:32722"/>
        <dbReference type="ChEBI" id="CHEBI:57618"/>
        <dbReference type="ChEBI" id="CHEBI:57844"/>
        <dbReference type="ChEBI" id="CHEBI:59789"/>
        <dbReference type="ChEBI" id="CHEBI:140311"/>
        <dbReference type="EC" id="1.97.1.4"/>
    </reaction>
</comment>
<dbReference type="RefSeq" id="WP_134113226.1">
    <property type="nucleotide sequence ID" value="NZ_SOBG01000005.1"/>
</dbReference>
<dbReference type="SFLD" id="SFLDS00029">
    <property type="entry name" value="Radical_SAM"/>
    <property type="match status" value="1"/>
</dbReference>
<dbReference type="GO" id="GO:0043365">
    <property type="term" value="F:[formate-C-acetyltransferase]-activating enzyme activity"/>
    <property type="evidence" value="ECO:0007669"/>
    <property type="project" value="UniProtKB-UniRule"/>
</dbReference>
<evidence type="ECO:0000256" key="7">
    <source>
        <dbReference type="ARBA" id="ARBA00023014"/>
    </source>
</evidence>
<dbReference type="PANTHER" id="PTHR30352:SF5">
    <property type="entry name" value="PYRUVATE FORMATE-LYASE 1-ACTIVATING ENZYME"/>
    <property type="match status" value="1"/>
</dbReference>
<evidence type="ECO:0000313" key="10">
    <source>
        <dbReference type="EMBL" id="TDT69815.1"/>
    </source>
</evidence>
<dbReference type="Pfam" id="PF04055">
    <property type="entry name" value="Radical_SAM"/>
    <property type="match status" value="1"/>
</dbReference>
<evidence type="ECO:0000256" key="6">
    <source>
        <dbReference type="ARBA" id="ARBA00023004"/>
    </source>
</evidence>
<dbReference type="Gene3D" id="3.20.20.70">
    <property type="entry name" value="Aldolase class I"/>
    <property type="match status" value="1"/>
</dbReference>
<dbReference type="InterPro" id="IPR058240">
    <property type="entry name" value="rSAM_sf"/>
</dbReference>
<dbReference type="GO" id="GO:0046872">
    <property type="term" value="F:metal ion binding"/>
    <property type="evidence" value="ECO:0007669"/>
    <property type="project" value="UniProtKB-UniRule"/>
</dbReference>
<keyword evidence="5 8" id="KW-0560">Oxidoreductase</keyword>
<dbReference type="SFLD" id="SFLDG01067">
    <property type="entry name" value="SPASM/twitch_domain_containing"/>
    <property type="match status" value="1"/>
</dbReference>
<dbReference type="InterPro" id="IPR012838">
    <property type="entry name" value="PFL1_activating"/>
</dbReference>
<keyword evidence="6 8" id="KW-0408">Iron</keyword>
<comment type="subcellular location">
    <subcellularLocation>
        <location evidence="8">Cytoplasm</location>
    </subcellularLocation>
</comment>
<keyword evidence="10" id="KW-0456">Lyase</keyword>
<keyword evidence="7 8" id="KW-0411">Iron-sulfur</keyword>
<dbReference type="PROSITE" id="PS51918">
    <property type="entry name" value="RADICAL_SAM"/>
    <property type="match status" value="1"/>
</dbReference>
<dbReference type="InterPro" id="IPR013785">
    <property type="entry name" value="Aldolase_TIM"/>
</dbReference>
<dbReference type="GO" id="GO:0016829">
    <property type="term" value="F:lyase activity"/>
    <property type="evidence" value="ECO:0007669"/>
    <property type="project" value="UniProtKB-KW"/>
</dbReference>
<keyword evidence="4 8" id="KW-0479">Metal-binding</keyword>
<dbReference type="InterPro" id="IPR034457">
    <property type="entry name" value="Organic_radical-activating"/>
</dbReference>
<dbReference type="AlphaFoldDB" id="A0AA46DY96"/>
<dbReference type="InterPro" id="IPR001989">
    <property type="entry name" value="Radical_activat_CS"/>
</dbReference>
<dbReference type="EC" id="1.97.1.4" evidence="8"/>
<sequence length="243" mass="28429">MNIKGRLHSYETCGTVDGPGIRFVVFMQGCPLKCKYCHNPDTWDINKAKYERSVEEVLYEIKKYKNFIYPKGGVTITGGEPLVQLEFVKELLKECKKEGLHTAIDTSGYIFNDKVKEVLKYVDLVLLDIKCMDEKEYLDLTSVKLDNTLKFAKYLSEINKKIWIRHVLVPGITDRDNYLHKLGEFCQNLKTVDLVEILPFHKMGEYKWKELGMEYKLYKVDSPTFERVENSKNIMKEYGLNVR</sequence>
<keyword evidence="3 8" id="KW-0949">S-adenosyl-L-methionine</keyword>
<evidence type="ECO:0000313" key="11">
    <source>
        <dbReference type="Proteomes" id="UP000294678"/>
    </source>
</evidence>
<organism evidence="10 11">
    <name type="scientific">Hypnocyclicus thermotrophus</name>
    <dbReference type="NCBI Taxonomy" id="1627895"/>
    <lineage>
        <taxon>Bacteria</taxon>
        <taxon>Fusobacteriati</taxon>
        <taxon>Fusobacteriota</taxon>
        <taxon>Fusobacteriia</taxon>
        <taxon>Fusobacteriales</taxon>
        <taxon>Fusobacteriaceae</taxon>
        <taxon>Hypnocyclicus</taxon>
    </lineage>
</organism>
<keyword evidence="2 8" id="KW-0004">4Fe-4S</keyword>
<dbReference type="CDD" id="cd01335">
    <property type="entry name" value="Radical_SAM"/>
    <property type="match status" value="1"/>
</dbReference>
<evidence type="ECO:0000259" key="9">
    <source>
        <dbReference type="PROSITE" id="PS51918"/>
    </source>
</evidence>
<accession>A0AA46DY96</accession>
<gene>
    <name evidence="10" type="ORF">EV215_1357</name>
</gene>
<feature type="domain" description="Radical SAM core" evidence="9">
    <location>
        <begin position="16"/>
        <end position="241"/>
    </location>
</feature>
<evidence type="ECO:0000256" key="2">
    <source>
        <dbReference type="ARBA" id="ARBA00022485"/>
    </source>
</evidence>